<sequence length="1013" mass="114392">MASLSQLLAEEVFERGRKLEPRQKSLRYKDRIAPENEPSTALPLYICHGGHDQSRRRRRSYNDYSSSSNQNAEKSLMGNGPSVSSSKRVGSASERSKSKSSVSECSRRGEKEETLMDEAAVGAVVSILSGYVGRYMKDETFRENVREKCSSCLVRRKMDYSDDGIFANLELGIESIDKLVEERGKGKEIRMKTAGNAIQLLSIVASLNTNKTKNGLTCGTPNSYLSSCAQLYLAIVYKLEKNDRTSARHLLQVFRDSPFLARTHLVPDLWEHFFLPHLLHLKVWYTKELECLRDFDYGDKEKKMKALSKVYKERMDMGTIEFALYYKKWLKVGVKSPAVPRVPLPERPYRKTSRRSMDSCTTQSSISNNLYRTVFGSMLERQSMIEDHQNGAWKGMWGLDEEENLCADKDNYNNIGSFPHGERARRRSSSQLERNQKSEIWRETQKLDNFRFFSCQQIVPLQIECLLSGNPLAKNSSVRKKEESTYISSNLSKAIACICSSDSLSECEHAIRVITKAWLDSHSSPVLEAALSKAPVIGGMLEVLFASDDDEILELLMSILAELVVKSELNRLIVLNSDPQLEIFMKHLRSNSLFLKAAVLLYLSKPKAKQMISVDWVPLVLRVMEFGDQLQTLFTVHCSPLIAAFYLLDQLLTGFDEDRNLDNARQVVSLGGLSFLVPKIQSGDTLERINATVFILCCIRADGSCRNYLTDNLNIDSLLELIVLEYHGNPSGSAFALLIELLCFNRRAQINTILDRLKEGWGGMNAMHILFFHLQKAPDERPLVASILLQLDLLGDLSKCSIYREEAVEAIIAALNCQECHEKVQEQSARALLMLGGRFSYNGEASIENWLLEQAGFHECSTSENSYQRPENKEEEDATEKWQRKAASVLFKSGNKRLLAALSESISNGIPSLARASLITISWMCIFLHSIGDENLKTMAWSILVPQLVASLDYDKDVEGRVLASYSLLNLTKSSAECISMLLSLKKDQLLRHLKHLRLVTWTAEELLAIISS</sequence>
<accession>A0A2P5D389</accession>
<comment type="caution">
    <text evidence="5">The sequence shown here is derived from an EMBL/GenBank/DDBJ whole genome shotgun (WGS) entry which is preliminary data.</text>
</comment>
<evidence type="ECO:0000259" key="4">
    <source>
        <dbReference type="Pfam" id="PF23654"/>
    </source>
</evidence>
<dbReference type="Gene3D" id="1.25.10.10">
    <property type="entry name" value="Leucine-rich Repeat Variant"/>
    <property type="match status" value="2"/>
</dbReference>
<dbReference type="PANTHER" id="PTHR35549:SF3">
    <property type="entry name" value="E3 UBIQUITIN-PROTEIN LIGASE LIN"/>
    <property type="match status" value="1"/>
</dbReference>
<dbReference type="InterPro" id="IPR016024">
    <property type="entry name" value="ARM-type_fold"/>
</dbReference>
<dbReference type="Proteomes" id="UP000237105">
    <property type="component" value="Unassembled WGS sequence"/>
</dbReference>
<dbReference type="InterPro" id="IPR056512">
    <property type="entry name" value="LIN_N"/>
</dbReference>
<feature type="region of interest" description="Disordered" evidence="1">
    <location>
        <begin position="417"/>
        <end position="437"/>
    </location>
</feature>
<gene>
    <name evidence="5" type="ORF">PanWU01x14_101680</name>
</gene>
<keyword evidence="6" id="KW-1185">Reference proteome</keyword>
<dbReference type="AlphaFoldDB" id="A0A2P5D389"/>
<proteinExistence type="predicted"/>
<dbReference type="InterPro" id="IPR011989">
    <property type="entry name" value="ARM-like"/>
</dbReference>
<name>A0A2P5D389_PARAD</name>
<feature type="compositionally biased region" description="Low complexity" evidence="1">
    <location>
        <begin position="82"/>
        <end position="104"/>
    </location>
</feature>
<protein>
    <submittedName>
        <fullName evidence="5">Coatomer beta subunit</fullName>
    </submittedName>
</protein>
<evidence type="ECO:0000259" key="2">
    <source>
        <dbReference type="Pfam" id="PF23568"/>
    </source>
</evidence>
<dbReference type="OrthoDB" id="635642at2759"/>
<dbReference type="Pfam" id="PF23628">
    <property type="entry name" value="ARM_LIN_C"/>
    <property type="match status" value="1"/>
</dbReference>
<organism evidence="5 6">
    <name type="scientific">Parasponia andersonii</name>
    <name type="common">Sponia andersonii</name>
    <dbReference type="NCBI Taxonomy" id="3476"/>
    <lineage>
        <taxon>Eukaryota</taxon>
        <taxon>Viridiplantae</taxon>
        <taxon>Streptophyta</taxon>
        <taxon>Embryophyta</taxon>
        <taxon>Tracheophyta</taxon>
        <taxon>Spermatophyta</taxon>
        <taxon>Magnoliopsida</taxon>
        <taxon>eudicotyledons</taxon>
        <taxon>Gunneridae</taxon>
        <taxon>Pentapetalae</taxon>
        <taxon>rosids</taxon>
        <taxon>fabids</taxon>
        <taxon>Rosales</taxon>
        <taxon>Cannabaceae</taxon>
        <taxon>Parasponia</taxon>
    </lineage>
</organism>
<dbReference type="SUPFAM" id="SSF48371">
    <property type="entry name" value="ARM repeat"/>
    <property type="match status" value="1"/>
</dbReference>
<evidence type="ECO:0000313" key="5">
    <source>
        <dbReference type="EMBL" id="PON67744.1"/>
    </source>
</evidence>
<dbReference type="PANTHER" id="PTHR35549">
    <property type="entry name" value="OS04G0584500 PROTEIN"/>
    <property type="match status" value="1"/>
</dbReference>
<dbReference type="Pfam" id="PF23568">
    <property type="entry name" value="ARM_LIN"/>
    <property type="match status" value="1"/>
</dbReference>
<evidence type="ECO:0000259" key="3">
    <source>
        <dbReference type="Pfam" id="PF23628"/>
    </source>
</evidence>
<dbReference type="STRING" id="3476.A0A2P5D389"/>
<evidence type="ECO:0000313" key="6">
    <source>
        <dbReference type="Proteomes" id="UP000237105"/>
    </source>
</evidence>
<feature type="domain" description="Putative E3 ubiquitin-protein ligase LIN ARM-like" evidence="3">
    <location>
        <begin position="650"/>
        <end position="1012"/>
    </location>
</feature>
<dbReference type="InterPro" id="IPR055566">
    <property type="entry name" value="ARM_LIN"/>
</dbReference>
<dbReference type="EMBL" id="JXTB01000069">
    <property type="protein sequence ID" value="PON67744.1"/>
    <property type="molecule type" value="Genomic_DNA"/>
</dbReference>
<reference evidence="6" key="1">
    <citation type="submission" date="2016-06" db="EMBL/GenBank/DDBJ databases">
        <title>Parallel loss of symbiosis genes in relatives of nitrogen-fixing non-legume Parasponia.</title>
        <authorList>
            <person name="Van Velzen R."/>
            <person name="Holmer R."/>
            <person name="Bu F."/>
            <person name="Rutten L."/>
            <person name="Van Zeijl A."/>
            <person name="Liu W."/>
            <person name="Santuari L."/>
            <person name="Cao Q."/>
            <person name="Sharma T."/>
            <person name="Shen D."/>
            <person name="Roswanjaya Y."/>
            <person name="Wardhani T."/>
            <person name="Kalhor M.S."/>
            <person name="Jansen J."/>
            <person name="Van den Hoogen J."/>
            <person name="Gungor B."/>
            <person name="Hartog M."/>
            <person name="Hontelez J."/>
            <person name="Verver J."/>
            <person name="Yang W.-C."/>
            <person name="Schijlen E."/>
            <person name="Repin R."/>
            <person name="Schilthuizen M."/>
            <person name="Schranz E."/>
            <person name="Heidstra R."/>
            <person name="Miyata K."/>
            <person name="Fedorova E."/>
            <person name="Kohlen W."/>
            <person name="Bisseling T."/>
            <person name="Smit S."/>
            <person name="Geurts R."/>
        </authorList>
    </citation>
    <scope>NUCLEOTIDE SEQUENCE [LARGE SCALE GENOMIC DNA]</scope>
    <source>
        <strain evidence="6">cv. WU1-14</strain>
    </source>
</reference>
<dbReference type="InterPro" id="IPR056514">
    <property type="entry name" value="ARM_LIN_2nd"/>
</dbReference>
<feature type="domain" description="Putative E3 ubiquitin-protein ligase LIN N-terminal" evidence="2">
    <location>
        <begin position="120"/>
        <end position="346"/>
    </location>
</feature>
<feature type="domain" description="Putative E3 ubiquitin-protein ligase LIN ARM repeats" evidence="4">
    <location>
        <begin position="487"/>
        <end position="649"/>
    </location>
</feature>
<evidence type="ECO:0000256" key="1">
    <source>
        <dbReference type="SAM" id="MobiDB-lite"/>
    </source>
</evidence>
<dbReference type="Pfam" id="PF23654">
    <property type="entry name" value="ARM_LIN_2nd"/>
    <property type="match status" value="1"/>
</dbReference>
<feature type="region of interest" description="Disordered" evidence="1">
    <location>
        <begin position="39"/>
        <end position="113"/>
    </location>
</feature>
<feature type="region of interest" description="Disordered" evidence="1">
    <location>
        <begin position="15"/>
        <end position="34"/>
    </location>
</feature>